<proteinExistence type="predicted"/>
<evidence type="ECO:0000313" key="2">
    <source>
        <dbReference type="WBParaSite" id="JU765_v2.g17173.t1"/>
    </source>
</evidence>
<organism evidence="1 2">
    <name type="scientific">Panagrolaimus sp. JU765</name>
    <dbReference type="NCBI Taxonomy" id="591449"/>
    <lineage>
        <taxon>Eukaryota</taxon>
        <taxon>Metazoa</taxon>
        <taxon>Ecdysozoa</taxon>
        <taxon>Nematoda</taxon>
        <taxon>Chromadorea</taxon>
        <taxon>Rhabditida</taxon>
        <taxon>Tylenchina</taxon>
        <taxon>Panagrolaimomorpha</taxon>
        <taxon>Panagrolaimoidea</taxon>
        <taxon>Panagrolaimidae</taxon>
        <taxon>Panagrolaimus</taxon>
    </lineage>
</organism>
<reference evidence="2" key="1">
    <citation type="submission" date="2022-11" db="UniProtKB">
        <authorList>
            <consortium name="WormBaseParasite"/>
        </authorList>
    </citation>
    <scope>IDENTIFICATION</scope>
</reference>
<accession>A0AC34QKH9</accession>
<evidence type="ECO:0000313" key="1">
    <source>
        <dbReference type="Proteomes" id="UP000887576"/>
    </source>
</evidence>
<name>A0AC34QKH9_9BILA</name>
<sequence length="99" mass="10917">MSGLTFLAACLAIVGADIKDDAKKAANIESGSKWCPIMFAGTECPPSGFAWHYKCCGELNNHCCFHLQTWAWILLIILVIVLLASLALGLVRFLFCRRK</sequence>
<dbReference type="WBParaSite" id="JU765_v2.g17173.t1">
    <property type="protein sequence ID" value="JU765_v2.g17173.t1"/>
    <property type="gene ID" value="JU765_v2.g17173"/>
</dbReference>
<protein>
    <submittedName>
        <fullName evidence="2">Uncharacterized protein</fullName>
    </submittedName>
</protein>
<dbReference type="Proteomes" id="UP000887576">
    <property type="component" value="Unplaced"/>
</dbReference>